<name>A0A066W6N9_TILAU</name>
<dbReference type="Gene3D" id="2.60.120.260">
    <property type="entry name" value="Galactose-binding domain-like"/>
    <property type="match status" value="1"/>
</dbReference>
<evidence type="ECO:0000313" key="2">
    <source>
        <dbReference type="EMBL" id="KDN48213.1"/>
    </source>
</evidence>
<dbReference type="RefSeq" id="XP_013244061.1">
    <property type="nucleotide sequence ID" value="XM_013388607.1"/>
</dbReference>
<dbReference type="STRING" id="1037660.A0A066W6N9"/>
<evidence type="ECO:0000256" key="1">
    <source>
        <dbReference type="SAM" id="MobiDB-lite"/>
    </source>
</evidence>
<proteinExistence type="predicted"/>
<evidence type="ECO:0008006" key="4">
    <source>
        <dbReference type="Google" id="ProtNLM"/>
    </source>
</evidence>
<dbReference type="Proteomes" id="UP000027361">
    <property type="component" value="Unassembled WGS sequence"/>
</dbReference>
<dbReference type="HOGENOM" id="CLU_133965_0_0_1"/>
<sequence>MPAVNLFGKGTLVKASSGLSREAYALVDGSPETSWTSAGSPSSEADPSSARHSLTFTLRSDVDTDDNEGLSDAEEDETAAVQLQKLESLVLTFQGGYSALGVLLLAKAQAPVGVGEEERSSWHQLAEFWPEDSNARQEFLIPPSKHNSSARILRLLLNGSADGFGRITLYGVELYGSRT</sequence>
<accession>A0A066W6N9</accession>
<keyword evidence="3" id="KW-1185">Reference proteome</keyword>
<protein>
    <recommendedName>
        <fullName evidence="4">Galactose-binding like protein</fullName>
    </recommendedName>
</protein>
<feature type="region of interest" description="Disordered" evidence="1">
    <location>
        <begin position="29"/>
        <end position="51"/>
    </location>
</feature>
<evidence type="ECO:0000313" key="3">
    <source>
        <dbReference type="Proteomes" id="UP000027361"/>
    </source>
</evidence>
<dbReference type="OMA" id="TCWTSDN"/>
<dbReference type="GeneID" id="25264215"/>
<dbReference type="EMBL" id="JMSN01000026">
    <property type="protein sequence ID" value="KDN48213.1"/>
    <property type="molecule type" value="Genomic_DNA"/>
</dbReference>
<gene>
    <name evidence="2" type="ORF">K437DRAFT_255643</name>
</gene>
<reference evidence="2 3" key="1">
    <citation type="submission" date="2014-05" db="EMBL/GenBank/DDBJ databases">
        <title>Draft genome sequence of a rare smut relative, Tilletiaria anomala UBC 951.</title>
        <authorList>
            <consortium name="DOE Joint Genome Institute"/>
            <person name="Toome M."/>
            <person name="Kuo A."/>
            <person name="Henrissat B."/>
            <person name="Lipzen A."/>
            <person name="Tritt A."/>
            <person name="Yoshinaga Y."/>
            <person name="Zane M."/>
            <person name="Barry K."/>
            <person name="Grigoriev I.V."/>
            <person name="Spatafora J.W."/>
            <person name="Aimea M.C."/>
        </authorList>
    </citation>
    <scope>NUCLEOTIDE SEQUENCE [LARGE SCALE GENOMIC DNA]</scope>
    <source>
        <strain evidence="2 3">UBC 951</strain>
    </source>
</reference>
<feature type="compositionally biased region" description="Polar residues" evidence="1">
    <location>
        <begin position="31"/>
        <end position="51"/>
    </location>
</feature>
<dbReference type="OrthoDB" id="10052260at2759"/>
<dbReference type="InParanoid" id="A0A066W6N9"/>
<organism evidence="2 3">
    <name type="scientific">Tilletiaria anomala (strain ATCC 24038 / CBS 436.72 / UBC 951)</name>
    <dbReference type="NCBI Taxonomy" id="1037660"/>
    <lineage>
        <taxon>Eukaryota</taxon>
        <taxon>Fungi</taxon>
        <taxon>Dikarya</taxon>
        <taxon>Basidiomycota</taxon>
        <taxon>Ustilaginomycotina</taxon>
        <taxon>Exobasidiomycetes</taxon>
        <taxon>Georgefischeriales</taxon>
        <taxon>Tilletiariaceae</taxon>
        <taxon>Tilletiaria</taxon>
    </lineage>
</organism>
<comment type="caution">
    <text evidence="2">The sequence shown here is derived from an EMBL/GenBank/DDBJ whole genome shotgun (WGS) entry which is preliminary data.</text>
</comment>
<dbReference type="AlphaFoldDB" id="A0A066W6N9"/>